<proteinExistence type="predicted"/>
<sequence length="147" mass="16883">MLRLRRKGWNKADFERTAESCYDLMNEAFAKGDKQTLETICMSGMYSKLKNEIKNRKGRFEWKKTRTLAPPTIVQARIGKLGKDMSLGQLVVKIEQEQAVAVYNKANQLAAGDISKPVRVKEYIVFQCMVTDPNSRWMIYGKLNEGK</sequence>
<comment type="caution">
    <text evidence="1">The sequence shown here is derived from an EMBL/GenBank/DDBJ whole genome shotgun (WGS) entry which is preliminary data.</text>
</comment>
<evidence type="ECO:0000313" key="1">
    <source>
        <dbReference type="EMBL" id="KAJ1680414.1"/>
    </source>
</evidence>
<keyword evidence="2" id="KW-1185">Reference proteome</keyword>
<name>A0ACC1HV11_9FUNG</name>
<organism evidence="1 2">
    <name type="scientific">Spiromyces aspiralis</name>
    <dbReference type="NCBI Taxonomy" id="68401"/>
    <lineage>
        <taxon>Eukaryota</taxon>
        <taxon>Fungi</taxon>
        <taxon>Fungi incertae sedis</taxon>
        <taxon>Zoopagomycota</taxon>
        <taxon>Kickxellomycotina</taxon>
        <taxon>Kickxellomycetes</taxon>
        <taxon>Kickxellales</taxon>
        <taxon>Kickxellaceae</taxon>
        <taxon>Spiromyces</taxon>
    </lineage>
</organism>
<dbReference type="EMBL" id="JAMZIH010000002">
    <property type="protein sequence ID" value="KAJ1680414.1"/>
    <property type="molecule type" value="Genomic_DNA"/>
</dbReference>
<evidence type="ECO:0000313" key="2">
    <source>
        <dbReference type="Proteomes" id="UP001145114"/>
    </source>
</evidence>
<dbReference type="Proteomes" id="UP001145114">
    <property type="component" value="Unassembled WGS sequence"/>
</dbReference>
<accession>A0ACC1HV11</accession>
<protein>
    <submittedName>
        <fullName evidence="1">Uncharacterized protein</fullName>
    </submittedName>
</protein>
<reference evidence="1" key="1">
    <citation type="submission" date="2022-06" db="EMBL/GenBank/DDBJ databases">
        <title>Phylogenomic reconstructions and comparative analyses of Kickxellomycotina fungi.</title>
        <authorList>
            <person name="Reynolds N.K."/>
            <person name="Stajich J.E."/>
            <person name="Barry K."/>
            <person name="Grigoriev I.V."/>
            <person name="Crous P."/>
            <person name="Smith M.E."/>
        </authorList>
    </citation>
    <scope>NUCLEOTIDE SEQUENCE</scope>
    <source>
        <strain evidence="1">RSA 2271</strain>
    </source>
</reference>
<gene>
    <name evidence="1" type="ORF">EV182_000069</name>
</gene>